<feature type="compositionally biased region" description="Low complexity" evidence="1">
    <location>
        <begin position="77"/>
        <end position="91"/>
    </location>
</feature>
<dbReference type="AlphaFoldDB" id="U6KRQ2"/>
<protein>
    <submittedName>
        <fullName evidence="2">Uncharacterized protein</fullName>
    </submittedName>
</protein>
<feature type="region of interest" description="Disordered" evidence="1">
    <location>
        <begin position="68"/>
        <end position="100"/>
    </location>
</feature>
<evidence type="ECO:0000313" key="3">
    <source>
        <dbReference type="Proteomes" id="UP000030747"/>
    </source>
</evidence>
<dbReference type="EMBL" id="HG675285">
    <property type="protein sequence ID" value="CDJ40802.1"/>
    <property type="molecule type" value="Genomic_DNA"/>
</dbReference>
<feature type="region of interest" description="Disordered" evidence="1">
    <location>
        <begin position="192"/>
        <end position="214"/>
    </location>
</feature>
<dbReference type="RefSeq" id="XP_013231552.1">
    <property type="nucleotide sequence ID" value="XM_013376098.1"/>
</dbReference>
<dbReference type="Proteomes" id="UP000030747">
    <property type="component" value="Unassembled WGS sequence"/>
</dbReference>
<feature type="non-terminal residue" evidence="2">
    <location>
        <position position="476"/>
    </location>
</feature>
<sequence>MCVARLSCVFVGKLLQQQPKPQQVLPHGAAAAQPLRGPHSPTWELQLQARSSSSRTVGCCRCLRCSRSGSRGGRLGGSSSTHQSCSSSSTKGRSRGSENCSSKCCCSDAEEELFFFASAAAAARLCLMPGKVACVAGVQLQRVRSKKQQQQQQQQQQPLRLVAGPTAFIAQWHVGELKAALEASQQQQGPSTLCAEGAVQQEEEVQQQQEPVQQQTSKESLLLGAATVGEEQQNPLLLLLLQLVGALGPSALCDGRLPWLLPLLPIRGEAAAPAAAAVLLAASSSSSSTEPPQTLRNCLGGPDASGTSLLLFLGCQQQKGAPFESLMAKPVCFQGPVTSCRGSCSFGLLGGLLQWQAFPWCLSSSAESRGVVGGCGALLLLLQQHLGWRDLGASGRDILCRAARWAAAAAAAGSEKSCVGWGAPAAAGGAPQGDRDTLHAAWGAPRALPVALISSSSSSVLLLGPPALRGPGAGPL</sequence>
<name>U6KRQ2_EIMTE</name>
<gene>
    <name evidence="2" type="ORF">ETH_00037895</name>
</gene>
<dbReference type="VEuPathDB" id="ToxoDB:ETH_00037895"/>
<reference evidence="2" key="1">
    <citation type="submission" date="2013-10" db="EMBL/GenBank/DDBJ databases">
        <title>Genomic analysis of the causative agents of coccidiosis in chickens.</title>
        <authorList>
            <person name="Reid A.J."/>
            <person name="Blake D."/>
            <person name="Billington K."/>
            <person name="Browne H."/>
            <person name="Dunn M."/>
            <person name="Hung S."/>
            <person name="Kawahara F."/>
            <person name="Miranda-Saavedra D."/>
            <person name="Mourier T."/>
            <person name="Nagra H."/>
            <person name="Otto T.D."/>
            <person name="Rawlings N."/>
            <person name="Sanchez A."/>
            <person name="Sanders M."/>
            <person name="Subramaniam C."/>
            <person name="Tay Y."/>
            <person name="Dear P."/>
            <person name="Doerig C."/>
            <person name="Gruber A."/>
            <person name="Parkinson J."/>
            <person name="Shirley M."/>
            <person name="Wan K.L."/>
            <person name="Berriman M."/>
            <person name="Tomley F."/>
            <person name="Pain A."/>
        </authorList>
    </citation>
    <scope>NUCLEOTIDE SEQUENCE [LARGE SCALE GENOMIC DNA]</scope>
    <source>
        <strain evidence="2">Houghton</strain>
    </source>
</reference>
<evidence type="ECO:0000313" key="2">
    <source>
        <dbReference type="EMBL" id="CDJ40802.1"/>
    </source>
</evidence>
<dbReference type="VEuPathDB" id="ToxoDB:ETH2_1027900"/>
<evidence type="ECO:0000256" key="1">
    <source>
        <dbReference type="SAM" id="MobiDB-lite"/>
    </source>
</evidence>
<accession>U6KRQ2</accession>
<dbReference type="OrthoDB" id="10691900at2759"/>
<dbReference type="GeneID" id="25256620"/>
<proteinExistence type="predicted"/>
<reference evidence="2" key="2">
    <citation type="submission" date="2013-10" db="EMBL/GenBank/DDBJ databases">
        <authorList>
            <person name="Aslett M."/>
        </authorList>
    </citation>
    <scope>NUCLEOTIDE SEQUENCE [LARGE SCALE GENOMIC DNA]</scope>
    <source>
        <strain evidence="2">Houghton</strain>
    </source>
</reference>
<keyword evidence="3" id="KW-1185">Reference proteome</keyword>
<organism evidence="2 3">
    <name type="scientific">Eimeria tenella</name>
    <name type="common">Coccidian parasite</name>
    <dbReference type="NCBI Taxonomy" id="5802"/>
    <lineage>
        <taxon>Eukaryota</taxon>
        <taxon>Sar</taxon>
        <taxon>Alveolata</taxon>
        <taxon>Apicomplexa</taxon>
        <taxon>Conoidasida</taxon>
        <taxon>Coccidia</taxon>
        <taxon>Eucoccidiorida</taxon>
        <taxon>Eimeriorina</taxon>
        <taxon>Eimeriidae</taxon>
        <taxon>Eimeria</taxon>
    </lineage>
</organism>